<keyword evidence="2" id="KW-0378">Hydrolase</keyword>
<dbReference type="InterPro" id="IPR014001">
    <property type="entry name" value="Helicase_ATP-bd"/>
</dbReference>
<dbReference type="EMBL" id="QOUI01000008">
    <property type="protein sequence ID" value="RCK68864.1"/>
    <property type="molecule type" value="Genomic_DNA"/>
</dbReference>
<dbReference type="GO" id="GO:0003676">
    <property type="term" value="F:nucleic acid binding"/>
    <property type="evidence" value="ECO:0007669"/>
    <property type="project" value="InterPro"/>
</dbReference>
<sequence length="714" mass="79056">MPSKSSSRPTKGPKNTKADGSKKQRWSAAERAARGHGPRRGGGRPRSEVEATGPGRAPRSVDRWDDRRSTDRAGAGRRDDREERRPHRDERQERRPYRDDRDERRPERSERRDGDRGRADRFDRGDRRDDRFERRDRDDRFERRERDDRRDRFERRDRDDRFERRDRDDRFERRDRDDRFGRRDRDERRDERGGDDRDHHRRASRPAADQHGSRRFESRPHRFAERSRADDRRERREDRPEWQQLTGYEGGDADQMEWTPTAAAEVDPGTAVVVEGPGFADLGLPSALVNALAAQQITTPFPIQAATIPDALAGRDVLGRGQTGSGKTLGFGLPMLSRLAGGARGTTRGVVLVPTRELAMQVADVLSPLAGTLGLSVVLVAGGMAYGPQLKAFDRGVDVVVATPGRLIDLMDQGAADLTAVEITVLDEADHMADLGFLPDVRRVLDTVPAGGQRLLFSATLDRGVGTVVREYLDDPVTHEVDSGQATVSTMAHHVFQVKPAEKQSITAEVANREGRTVVFVRTQRGADRVASQLREAGVMAGALHGGLTQGARSRILGAFKAGTVPVLVATDVAARGIHVDEVSLVLQVDPPMGPKDYLHRAGRTARAGGEGQVVTLALPHQRREVARLVKQAGVKTMAVDVSADDERVYRATGARKPSRPAIEDRDYEALIAPPVKVRSSRRPGGRGQGGPRGRGPSRGGWSRSGRGRAHEGA</sequence>
<evidence type="ECO:0000256" key="1">
    <source>
        <dbReference type="ARBA" id="ARBA00022741"/>
    </source>
</evidence>
<dbReference type="CDD" id="cd00268">
    <property type="entry name" value="DEADc"/>
    <property type="match status" value="1"/>
</dbReference>
<evidence type="ECO:0000256" key="7">
    <source>
        <dbReference type="SAM" id="MobiDB-lite"/>
    </source>
</evidence>
<dbReference type="PANTHER" id="PTHR47959">
    <property type="entry name" value="ATP-DEPENDENT RNA HELICASE RHLE-RELATED"/>
    <property type="match status" value="1"/>
</dbReference>
<feature type="compositionally biased region" description="Gly residues" evidence="7">
    <location>
        <begin position="686"/>
        <end position="699"/>
    </location>
</feature>
<evidence type="ECO:0000259" key="10">
    <source>
        <dbReference type="PROSITE" id="PS51195"/>
    </source>
</evidence>
<dbReference type="PROSITE" id="PS51195">
    <property type="entry name" value="Q_MOTIF"/>
    <property type="match status" value="1"/>
</dbReference>
<feature type="domain" description="DEAD-box RNA helicase Q" evidence="10">
    <location>
        <begin position="277"/>
        <end position="305"/>
    </location>
</feature>
<dbReference type="AlphaFoldDB" id="A0A367YSP8"/>
<dbReference type="GO" id="GO:0005524">
    <property type="term" value="F:ATP binding"/>
    <property type="evidence" value="ECO:0007669"/>
    <property type="project" value="UniProtKB-KW"/>
</dbReference>
<dbReference type="GO" id="GO:0003724">
    <property type="term" value="F:RNA helicase activity"/>
    <property type="evidence" value="ECO:0007669"/>
    <property type="project" value="InterPro"/>
</dbReference>
<feature type="compositionally biased region" description="Basic and acidic residues" evidence="7">
    <location>
        <begin position="211"/>
        <end position="241"/>
    </location>
</feature>
<evidence type="ECO:0000256" key="4">
    <source>
        <dbReference type="ARBA" id="ARBA00022840"/>
    </source>
</evidence>
<reference evidence="11 12" key="1">
    <citation type="submission" date="2018-07" db="EMBL/GenBank/DDBJ databases">
        <title>Desertimonas flava gen. nov. sp. nov.</title>
        <authorList>
            <person name="Liu S."/>
        </authorList>
    </citation>
    <scope>NUCLEOTIDE SEQUENCE [LARGE SCALE GENOMIC DNA]</scope>
    <source>
        <strain evidence="11 12">16Sb5-5</strain>
    </source>
</reference>
<dbReference type="Gene3D" id="3.40.50.300">
    <property type="entry name" value="P-loop containing nucleotide triphosphate hydrolases"/>
    <property type="match status" value="2"/>
</dbReference>
<feature type="compositionally biased region" description="Basic and acidic residues" evidence="7">
    <location>
        <begin position="182"/>
        <end position="198"/>
    </location>
</feature>
<feature type="region of interest" description="Disordered" evidence="7">
    <location>
        <begin position="1"/>
        <end position="124"/>
    </location>
</feature>
<feature type="domain" description="Helicase ATP-binding" evidence="8">
    <location>
        <begin position="308"/>
        <end position="479"/>
    </location>
</feature>
<dbReference type="GO" id="GO:0016787">
    <property type="term" value="F:hydrolase activity"/>
    <property type="evidence" value="ECO:0007669"/>
    <property type="project" value="UniProtKB-KW"/>
</dbReference>
<organism evidence="11 12">
    <name type="scientific">Desertihabitans brevis</name>
    <dbReference type="NCBI Taxonomy" id="2268447"/>
    <lineage>
        <taxon>Bacteria</taxon>
        <taxon>Bacillati</taxon>
        <taxon>Actinomycetota</taxon>
        <taxon>Actinomycetes</taxon>
        <taxon>Propionibacteriales</taxon>
        <taxon>Propionibacteriaceae</taxon>
        <taxon>Desertihabitans</taxon>
    </lineage>
</organism>
<evidence type="ECO:0000259" key="8">
    <source>
        <dbReference type="PROSITE" id="PS51192"/>
    </source>
</evidence>
<proteinExistence type="inferred from homology"/>
<gene>
    <name evidence="11" type="ORF">DT076_13115</name>
</gene>
<dbReference type="CDD" id="cd18787">
    <property type="entry name" value="SF2_C_DEAD"/>
    <property type="match status" value="1"/>
</dbReference>
<feature type="short sequence motif" description="Q motif" evidence="6">
    <location>
        <begin position="277"/>
        <end position="305"/>
    </location>
</feature>
<feature type="compositionally biased region" description="Basic and acidic residues" evidence="7">
    <location>
        <begin position="59"/>
        <end position="124"/>
    </location>
</feature>
<evidence type="ECO:0000313" key="12">
    <source>
        <dbReference type="Proteomes" id="UP000252770"/>
    </source>
</evidence>
<evidence type="ECO:0000256" key="5">
    <source>
        <dbReference type="ARBA" id="ARBA00038437"/>
    </source>
</evidence>
<dbReference type="RefSeq" id="WP_114127150.1">
    <property type="nucleotide sequence ID" value="NZ_QOUI01000008.1"/>
</dbReference>
<evidence type="ECO:0000256" key="3">
    <source>
        <dbReference type="ARBA" id="ARBA00022806"/>
    </source>
</evidence>
<dbReference type="SMART" id="SM00490">
    <property type="entry name" value="HELICc"/>
    <property type="match status" value="1"/>
</dbReference>
<dbReference type="GO" id="GO:0005829">
    <property type="term" value="C:cytosol"/>
    <property type="evidence" value="ECO:0007669"/>
    <property type="project" value="TreeGrafter"/>
</dbReference>
<accession>A0A367YSP8</accession>
<comment type="caution">
    <text evidence="11">The sequence shown here is derived from an EMBL/GenBank/DDBJ whole genome shotgun (WGS) entry which is preliminary data.</text>
</comment>
<name>A0A367YSP8_9ACTN</name>
<evidence type="ECO:0000256" key="6">
    <source>
        <dbReference type="PROSITE-ProRule" id="PRU00552"/>
    </source>
</evidence>
<dbReference type="InterPro" id="IPR014014">
    <property type="entry name" value="RNA_helicase_DEAD_Q_motif"/>
</dbReference>
<keyword evidence="4" id="KW-0067">ATP-binding</keyword>
<dbReference type="SMART" id="SM00487">
    <property type="entry name" value="DEXDc"/>
    <property type="match status" value="1"/>
</dbReference>
<dbReference type="Pfam" id="PF00271">
    <property type="entry name" value="Helicase_C"/>
    <property type="match status" value="1"/>
</dbReference>
<keyword evidence="12" id="KW-1185">Reference proteome</keyword>
<dbReference type="InterPro" id="IPR001650">
    <property type="entry name" value="Helicase_C-like"/>
</dbReference>
<dbReference type="InterPro" id="IPR044742">
    <property type="entry name" value="DEAD/DEAH_RhlB"/>
</dbReference>
<feature type="region of interest" description="Disordered" evidence="7">
    <location>
        <begin position="182"/>
        <end position="255"/>
    </location>
</feature>
<evidence type="ECO:0000259" key="9">
    <source>
        <dbReference type="PROSITE" id="PS51194"/>
    </source>
</evidence>
<dbReference type="InterPro" id="IPR011545">
    <property type="entry name" value="DEAD/DEAH_box_helicase_dom"/>
</dbReference>
<evidence type="ECO:0000313" key="11">
    <source>
        <dbReference type="EMBL" id="RCK68864.1"/>
    </source>
</evidence>
<keyword evidence="1" id="KW-0547">Nucleotide-binding</keyword>
<dbReference type="PROSITE" id="PS51192">
    <property type="entry name" value="HELICASE_ATP_BIND_1"/>
    <property type="match status" value="1"/>
</dbReference>
<dbReference type="PANTHER" id="PTHR47959:SF13">
    <property type="entry name" value="ATP-DEPENDENT RNA HELICASE RHLE"/>
    <property type="match status" value="1"/>
</dbReference>
<dbReference type="InterPro" id="IPR050079">
    <property type="entry name" value="DEAD_box_RNA_helicase"/>
</dbReference>
<dbReference type="Pfam" id="PF00270">
    <property type="entry name" value="DEAD"/>
    <property type="match status" value="1"/>
</dbReference>
<protein>
    <submittedName>
        <fullName evidence="11">ATP-dependent helicase</fullName>
    </submittedName>
</protein>
<feature type="region of interest" description="Disordered" evidence="7">
    <location>
        <begin position="652"/>
        <end position="714"/>
    </location>
</feature>
<dbReference type="PROSITE" id="PS51194">
    <property type="entry name" value="HELICASE_CTER"/>
    <property type="match status" value="1"/>
</dbReference>
<keyword evidence="3 11" id="KW-0347">Helicase</keyword>
<evidence type="ECO:0000256" key="2">
    <source>
        <dbReference type="ARBA" id="ARBA00022801"/>
    </source>
</evidence>
<dbReference type="Proteomes" id="UP000252770">
    <property type="component" value="Unassembled WGS sequence"/>
</dbReference>
<dbReference type="SUPFAM" id="SSF52540">
    <property type="entry name" value="P-loop containing nucleoside triphosphate hydrolases"/>
    <property type="match status" value="1"/>
</dbReference>
<comment type="similarity">
    <text evidence="5">Belongs to the DEAD box helicase family.</text>
</comment>
<feature type="compositionally biased region" description="Basic residues" evidence="7">
    <location>
        <begin position="34"/>
        <end position="43"/>
    </location>
</feature>
<dbReference type="InterPro" id="IPR027417">
    <property type="entry name" value="P-loop_NTPase"/>
</dbReference>
<feature type="domain" description="Helicase C-terminal" evidence="9">
    <location>
        <begin position="505"/>
        <end position="648"/>
    </location>
</feature>